<accession>A0ABQ5DLG7</accession>
<proteinExistence type="predicted"/>
<keyword evidence="2" id="KW-1185">Reference proteome</keyword>
<evidence type="ECO:0000313" key="1">
    <source>
        <dbReference type="EMBL" id="GJT39814.1"/>
    </source>
</evidence>
<reference evidence="1" key="2">
    <citation type="submission" date="2022-01" db="EMBL/GenBank/DDBJ databases">
        <authorList>
            <person name="Yamashiro T."/>
            <person name="Shiraishi A."/>
            <person name="Satake H."/>
            <person name="Nakayama K."/>
        </authorList>
    </citation>
    <scope>NUCLEOTIDE SEQUENCE</scope>
</reference>
<dbReference type="EMBL" id="BQNB010015417">
    <property type="protein sequence ID" value="GJT39814.1"/>
    <property type="molecule type" value="Genomic_DNA"/>
</dbReference>
<protein>
    <submittedName>
        <fullName evidence="1">Uncharacterized protein</fullName>
    </submittedName>
</protein>
<name>A0ABQ5DLG7_9ASTR</name>
<sequence>MENEDVRINCRCSALLLNQLPLKEKDPGSFIPPCSIGRLDFNNALADLGASISIMTFFMYKHLEVGNKKVIFKMKIELPDMRNESVLMIKSNMIAEEDELMNIESDLFTYITYTCESCQILAVDTDLFTYEVVTQETYDEITHKCCLTAQGAIEENTKPILGKPHWCAPIYRQNNKIREVWASCNPSSEEFDEGSSRNNKIQCYWKSENDNDRTNIEWNDLSLNNWLKIKYGEVDETIKKKILTEHWRKQFGVDYDDSNDFYDPDQCGDGRNNEIRERIIHNLHEEWFKGTSDDEDNIEGIIDYLEPTSYEGFMDLDEEEYNKRQCRLLGMTYIEPLPIIIEQVKITRYSLGPGEVYSDKEQCR</sequence>
<dbReference type="Proteomes" id="UP001151760">
    <property type="component" value="Unassembled WGS sequence"/>
</dbReference>
<gene>
    <name evidence="1" type="ORF">Tco_0939679</name>
</gene>
<organism evidence="1 2">
    <name type="scientific">Tanacetum coccineum</name>
    <dbReference type="NCBI Taxonomy" id="301880"/>
    <lineage>
        <taxon>Eukaryota</taxon>
        <taxon>Viridiplantae</taxon>
        <taxon>Streptophyta</taxon>
        <taxon>Embryophyta</taxon>
        <taxon>Tracheophyta</taxon>
        <taxon>Spermatophyta</taxon>
        <taxon>Magnoliopsida</taxon>
        <taxon>eudicotyledons</taxon>
        <taxon>Gunneridae</taxon>
        <taxon>Pentapetalae</taxon>
        <taxon>asterids</taxon>
        <taxon>campanulids</taxon>
        <taxon>Asterales</taxon>
        <taxon>Asteraceae</taxon>
        <taxon>Asteroideae</taxon>
        <taxon>Anthemideae</taxon>
        <taxon>Anthemidinae</taxon>
        <taxon>Tanacetum</taxon>
    </lineage>
</organism>
<evidence type="ECO:0000313" key="2">
    <source>
        <dbReference type="Proteomes" id="UP001151760"/>
    </source>
</evidence>
<dbReference type="PANTHER" id="PTHR33067">
    <property type="entry name" value="RNA-DIRECTED DNA POLYMERASE-RELATED"/>
    <property type="match status" value="1"/>
</dbReference>
<dbReference type="PANTHER" id="PTHR33067:SF31">
    <property type="entry name" value="RNA-DIRECTED DNA POLYMERASE"/>
    <property type="match status" value="1"/>
</dbReference>
<reference evidence="1" key="1">
    <citation type="journal article" date="2022" name="Int. J. Mol. Sci.">
        <title>Draft Genome of Tanacetum Coccineum: Genomic Comparison of Closely Related Tanacetum-Family Plants.</title>
        <authorList>
            <person name="Yamashiro T."/>
            <person name="Shiraishi A."/>
            <person name="Nakayama K."/>
            <person name="Satake H."/>
        </authorList>
    </citation>
    <scope>NUCLEOTIDE SEQUENCE</scope>
</reference>
<comment type="caution">
    <text evidence="1">The sequence shown here is derived from an EMBL/GenBank/DDBJ whole genome shotgun (WGS) entry which is preliminary data.</text>
</comment>